<proteinExistence type="predicted"/>
<keyword evidence="2" id="KW-1185">Reference proteome</keyword>
<accession>A0A1Q3EQY3</accession>
<dbReference type="EMBL" id="BDGU01001132">
    <property type="protein sequence ID" value="GAW09603.1"/>
    <property type="molecule type" value="Genomic_DNA"/>
</dbReference>
<comment type="caution">
    <text evidence="1">The sequence shown here is derived from an EMBL/GenBank/DDBJ whole genome shotgun (WGS) entry which is preliminary data.</text>
</comment>
<protein>
    <submittedName>
        <fullName evidence="1">Uncharacterized protein</fullName>
    </submittedName>
</protein>
<dbReference type="AlphaFoldDB" id="A0A1Q3EQY3"/>
<evidence type="ECO:0000313" key="2">
    <source>
        <dbReference type="Proteomes" id="UP000188533"/>
    </source>
</evidence>
<gene>
    <name evidence="1" type="ORF">LENED_011767</name>
</gene>
<evidence type="ECO:0000313" key="1">
    <source>
        <dbReference type="EMBL" id="GAW09603.1"/>
    </source>
</evidence>
<reference evidence="1 2" key="2">
    <citation type="submission" date="2017-02" db="EMBL/GenBank/DDBJ databases">
        <title>A genome survey and senescence transcriptome analysis in Lentinula edodes.</title>
        <authorList>
            <person name="Sakamoto Y."/>
            <person name="Nakade K."/>
            <person name="Sato S."/>
            <person name="Yoshida Y."/>
            <person name="Miyazaki K."/>
            <person name="Natsume S."/>
            <person name="Konno N."/>
        </authorList>
    </citation>
    <scope>NUCLEOTIDE SEQUENCE [LARGE SCALE GENOMIC DNA]</scope>
    <source>
        <strain evidence="1 2">NBRC 111202</strain>
    </source>
</reference>
<organism evidence="1 2">
    <name type="scientific">Lentinula edodes</name>
    <name type="common">Shiitake mushroom</name>
    <name type="synonym">Lentinus edodes</name>
    <dbReference type="NCBI Taxonomy" id="5353"/>
    <lineage>
        <taxon>Eukaryota</taxon>
        <taxon>Fungi</taxon>
        <taxon>Dikarya</taxon>
        <taxon>Basidiomycota</taxon>
        <taxon>Agaricomycotina</taxon>
        <taxon>Agaricomycetes</taxon>
        <taxon>Agaricomycetidae</taxon>
        <taxon>Agaricales</taxon>
        <taxon>Marasmiineae</taxon>
        <taxon>Omphalotaceae</taxon>
        <taxon>Lentinula</taxon>
    </lineage>
</organism>
<name>A0A1Q3EQY3_LENED</name>
<sequence length="67" mass="7994">MLMVEPGHLWLLGQMAIMMYRAMLREVCRWIWTVKWGPDWESAVQYHGVFVDLAEDKMGQRIAHIFD</sequence>
<reference evidence="1 2" key="1">
    <citation type="submission" date="2016-08" db="EMBL/GenBank/DDBJ databases">
        <authorList>
            <consortium name="Lentinula edodes genome sequencing consortium"/>
            <person name="Sakamoto Y."/>
            <person name="Nakade K."/>
            <person name="Sato S."/>
            <person name="Yoshida Y."/>
            <person name="Miyazaki K."/>
            <person name="Natsume S."/>
            <person name="Konno N."/>
        </authorList>
    </citation>
    <scope>NUCLEOTIDE SEQUENCE [LARGE SCALE GENOMIC DNA]</scope>
    <source>
        <strain evidence="1 2">NBRC 111202</strain>
    </source>
</reference>
<dbReference type="Proteomes" id="UP000188533">
    <property type="component" value="Unassembled WGS sequence"/>
</dbReference>